<dbReference type="Proteomes" id="UP000646911">
    <property type="component" value="Unassembled WGS sequence"/>
</dbReference>
<dbReference type="SUPFAM" id="SSF50447">
    <property type="entry name" value="Translation proteins"/>
    <property type="match status" value="1"/>
</dbReference>
<dbReference type="SUPFAM" id="SSF55186">
    <property type="entry name" value="ThrRS/AlaRS common domain"/>
    <property type="match status" value="1"/>
</dbReference>
<evidence type="ECO:0000313" key="6">
    <source>
        <dbReference type="Proteomes" id="UP000646911"/>
    </source>
</evidence>
<proteinExistence type="predicted"/>
<comment type="cofactor">
    <cofactor evidence="1">
        <name>Zn(2+)</name>
        <dbReference type="ChEBI" id="CHEBI:29105"/>
    </cofactor>
</comment>
<dbReference type="Gene3D" id="2.40.30.130">
    <property type="match status" value="1"/>
</dbReference>
<reference evidence="5 6" key="1">
    <citation type="submission" date="2020-08" db="EMBL/GenBank/DDBJ databases">
        <title>Novel species isolated from subtropical streams in China.</title>
        <authorList>
            <person name="Lu H."/>
        </authorList>
    </citation>
    <scope>NUCLEOTIDE SEQUENCE [LARGE SCALE GENOMIC DNA]</scope>
    <source>
        <strain evidence="5 6">NL8W</strain>
    </source>
</reference>
<evidence type="ECO:0000256" key="2">
    <source>
        <dbReference type="ARBA" id="ARBA00022723"/>
    </source>
</evidence>
<dbReference type="PANTHER" id="PTHR43462">
    <property type="entry name" value="ALANYL-TRNA EDITING PROTEIN"/>
    <property type="match status" value="1"/>
</dbReference>
<dbReference type="EMBL" id="JACOFX010000011">
    <property type="protein sequence ID" value="MBC3909622.1"/>
    <property type="molecule type" value="Genomic_DNA"/>
</dbReference>
<keyword evidence="2" id="KW-0479">Metal-binding</keyword>
<comment type="caution">
    <text evidence="5">The sequence shown here is derived from an EMBL/GenBank/DDBJ whole genome shotgun (WGS) entry which is preliminary data.</text>
</comment>
<dbReference type="InterPro" id="IPR009000">
    <property type="entry name" value="Transl_B-barrel_sf"/>
</dbReference>
<dbReference type="Gene3D" id="3.30.980.10">
    <property type="entry name" value="Threonyl-trna Synthetase, Chain A, domain 2"/>
    <property type="match status" value="1"/>
</dbReference>
<dbReference type="InterPro" id="IPR051335">
    <property type="entry name" value="Alanyl-tRNA_Editing_Enzymes"/>
</dbReference>
<evidence type="ECO:0000256" key="1">
    <source>
        <dbReference type="ARBA" id="ARBA00001947"/>
    </source>
</evidence>
<keyword evidence="6" id="KW-1185">Reference proteome</keyword>
<keyword evidence="3" id="KW-0862">Zinc</keyword>
<gene>
    <name evidence="5" type="ORF">H8L47_18825</name>
</gene>
<dbReference type="Pfam" id="PF07973">
    <property type="entry name" value="tRNA_SAD"/>
    <property type="match status" value="1"/>
</dbReference>
<protein>
    <submittedName>
        <fullName evidence="5">Alanyl-tRNA editing protein</fullName>
    </submittedName>
</protein>
<sequence length="211" mass="22671">MTKRLYFNTDDLSMTTTVHLCTPTQDGEFEIMLDATLFHPQGGGQASDTGTIAGIKVNRVLQTGDTIVHLTSQPVNVGPAFIEVFAEARKLHTQLHSAGHLIGSYGELAGLRAIKGHHWPGEARVVFESENAASAMLAEEIEQQINAWIAANMPSHTSEEAGQRKIGFGHLPAHACGGTHVVSTGQIGKIKITKLKEKKGQLSVHYELAGS</sequence>
<dbReference type="InterPro" id="IPR012947">
    <property type="entry name" value="tRNA_SAD"/>
</dbReference>
<evidence type="ECO:0000259" key="4">
    <source>
        <dbReference type="Pfam" id="PF07973"/>
    </source>
</evidence>
<feature type="domain" description="Threonyl/alanyl tRNA synthetase SAD" evidence="4">
    <location>
        <begin position="174"/>
        <end position="202"/>
    </location>
</feature>
<name>A0ABR6ZCZ2_9BURK</name>
<organism evidence="5 6">
    <name type="scientific">Undibacterium umbellatum</name>
    <dbReference type="NCBI Taxonomy" id="2762300"/>
    <lineage>
        <taxon>Bacteria</taxon>
        <taxon>Pseudomonadati</taxon>
        <taxon>Pseudomonadota</taxon>
        <taxon>Betaproteobacteria</taxon>
        <taxon>Burkholderiales</taxon>
        <taxon>Oxalobacteraceae</taxon>
        <taxon>Undibacterium</taxon>
    </lineage>
</organism>
<evidence type="ECO:0000256" key="3">
    <source>
        <dbReference type="ARBA" id="ARBA00022833"/>
    </source>
</evidence>
<dbReference type="InterPro" id="IPR018163">
    <property type="entry name" value="Thr/Ala-tRNA-synth_IIc_edit"/>
</dbReference>
<evidence type="ECO:0000313" key="5">
    <source>
        <dbReference type="EMBL" id="MBC3909622.1"/>
    </source>
</evidence>
<accession>A0ABR6ZCZ2</accession>
<dbReference type="PANTHER" id="PTHR43462:SF2">
    <property type="entry name" value="THREONYL AND ALANYL TRNA SYNTHETASE SECOND ADDITIONAL DOMAIN-CONTAINING PROTEIN"/>
    <property type="match status" value="1"/>
</dbReference>